<dbReference type="EMBL" id="BARU01003467">
    <property type="protein sequence ID" value="GAH24069.1"/>
    <property type="molecule type" value="Genomic_DNA"/>
</dbReference>
<gene>
    <name evidence="1" type="ORF">S03H2_07491</name>
</gene>
<protein>
    <submittedName>
        <fullName evidence="1">Uncharacterized protein</fullName>
    </submittedName>
</protein>
<feature type="non-terminal residue" evidence="1">
    <location>
        <position position="1"/>
    </location>
</feature>
<accession>X1F3X7</accession>
<name>X1F3X7_9ZZZZ</name>
<organism evidence="1">
    <name type="scientific">marine sediment metagenome</name>
    <dbReference type="NCBI Taxonomy" id="412755"/>
    <lineage>
        <taxon>unclassified sequences</taxon>
        <taxon>metagenomes</taxon>
        <taxon>ecological metagenomes</taxon>
    </lineage>
</organism>
<comment type="caution">
    <text evidence="1">The sequence shown here is derived from an EMBL/GenBank/DDBJ whole genome shotgun (WGS) entry which is preliminary data.</text>
</comment>
<sequence>EGKVYLTPPVPHLKHLYLYLLYHPYAKEYKKIESDLSLKGKIWNLTLGLRKYTDDRVTDFVTQGGIKFGKNQIAASIRYDLEGKKMREEAYSWQRDLHCWAVRLFLKNKYGAKLEKEYWIMFYIKAFPHRWIRYHPELEELEYR</sequence>
<proteinExistence type="predicted"/>
<evidence type="ECO:0000313" key="1">
    <source>
        <dbReference type="EMBL" id="GAH24069.1"/>
    </source>
</evidence>
<reference evidence="1" key="1">
    <citation type="journal article" date="2014" name="Front. Microbiol.">
        <title>High frequency of phylogenetically diverse reductive dehalogenase-homologous genes in deep subseafloor sedimentary metagenomes.</title>
        <authorList>
            <person name="Kawai M."/>
            <person name="Futagami T."/>
            <person name="Toyoda A."/>
            <person name="Takaki Y."/>
            <person name="Nishi S."/>
            <person name="Hori S."/>
            <person name="Arai W."/>
            <person name="Tsubouchi T."/>
            <person name="Morono Y."/>
            <person name="Uchiyama I."/>
            <person name="Ito T."/>
            <person name="Fujiyama A."/>
            <person name="Inagaki F."/>
            <person name="Takami H."/>
        </authorList>
    </citation>
    <scope>NUCLEOTIDE SEQUENCE</scope>
    <source>
        <strain evidence="1">Expedition CK06-06</strain>
    </source>
</reference>
<dbReference type="AlphaFoldDB" id="X1F3X7"/>